<dbReference type="Proteomes" id="UP001054837">
    <property type="component" value="Unassembled WGS sequence"/>
</dbReference>
<dbReference type="EMBL" id="BPLQ01003905">
    <property type="protein sequence ID" value="GIY04213.1"/>
    <property type="molecule type" value="Genomic_DNA"/>
</dbReference>
<sequence>MRREGRGDCEKNCQNIFIYIYFLEERVRPFLHDSPDFVPGREKNGKKKEVFISHCDDSLLFLSESNVTRTGREKSSRTFSFIFISVFCSPLFSDKSMTDAFTRWWKF</sequence>
<dbReference type="AlphaFoldDB" id="A0AAV4Q3I3"/>
<evidence type="ECO:0000313" key="2">
    <source>
        <dbReference type="Proteomes" id="UP001054837"/>
    </source>
</evidence>
<evidence type="ECO:0000313" key="1">
    <source>
        <dbReference type="EMBL" id="GIY04213.1"/>
    </source>
</evidence>
<name>A0AAV4Q3I3_9ARAC</name>
<organism evidence="1 2">
    <name type="scientific">Caerostris darwini</name>
    <dbReference type="NCBI Taxonomy" id="1538125"/>
    <lineage>
        <taxon>Eukaryota</taxon>
        <taxon>Metazoa</taxon>
        <taxon>Ecdysozoa</taxon>
        <taxon>Arthropoda</taxon>
        <taxon>Chelicerata</taxon>
        <taxon>Arachnida</taxon>
        <taxon>Araneae</taxon>
        <taxon>Araneomorphae</taxon>
        <taxon>Entelegynae</taxon>
        <taxon>Araneoidea</taxon>
        <taxon>Araneidae</taxon>
        <taxon>Caerostris</taxon>
    </lineage>
</organism>
<proteinExistence type="predicted"/>
<accession>A0AAV4Q3I3</accession>
<protein>
    <submittedName>
        <fullName evidence="1">Uncharacterized protein</fullName>
    </submittedName>
</protein>
<reference evidence="1 2" key="1">
    <citation type="submission" date="2021-06" db="EMBL/GenBank/DDBJ databases">
        <title>Caerostris darwini draft genome.</title>
        <authorList>
            <person name="Kono N."/>
            <person name="Arakawa K."/>
        </authorList>
    </citation>
    <scope>NUCLEOTIDE SEQUENCE [LARGE SCALE GENOMIC DNA]</scope>
</reference>
<keyword evidence="2" id="KW-1185">Reference proteome</keyword>
<comment type="caution">
    <text evidence="1">The sequence shown here is derived from an EMBL/GenBank/DDBJ whole genome shotgun (WGS) entry which is preliminary data.</text>
</comment>
<gene>
    <name evidence="1" type="ORF">CDAR_200841</name>
</gene>